<feature type="compositionally biased region" description="Basic residues" evidence="3">
    <location>
        <begin position="14"/>
        <end position="27"/>
    </location>
</feature>
<keyword evidence="1" id="KW-0677">Repeat</keyword>
<protein>
    <recommendedName>
        <fullName evidence="5">Pentacotripeptide-repeat region of PRORP domain-containing protein</fullName>
    </recommendedName>
</protein>
<evidence type="ECO:0000256" key="1">
    <source>
        <dbReference type="ARBA" id="ARBA00022737"/>
    </source>
</evidence>
<dbReference type="InterPro" id="IPR011990">
    <property type="entry name" value="TPR-like_helical_dom_sf"/>
</dbReference>
<dbReference type="Gene3D" id="1.25.40.10">
    <property type="entry name" value="Tetratricopeptide repeat domain"/>
    <property type="match status" value="1"/>
</dbReference>
<evidence type="ECO:0000313" key="4">
    <source>
        <dbReference type="EMBL" id="JAD60756.1"/>
    </source>
</evidence>
<evidence type="ECO:0000256" key="2">
    <source>
        <dbReference type="ARBA" id="ARBA00022946"/>
    </source>
</evidence>
<reference evidence="4" key="2">
    <citation type="journal article" date="2015" name="Data Brief">
        <title>Shoot transcriptome of the giant reed, Arundo donax.</title>
        <authorList>
            <person name="Barrero R.A."/>
            <person name="Guerrero F.D."/>
            <person name="Moolhuijzen P."/>
            <person name="Goolsby J.A."/>
            <person name="Tidwell J."/>
            <person name="Bellgard S.E."/>
            <person name="Bellgard M.I."/>
        </authorList>
    </citation>
    <scope>NUCLEOTIDE SEQUENCE</scope>
    <source>
        <tissue evidence="4">Shoot tissue taken approximately 20 cm above the soil surface</tissue>
    </source>
</reference>
<accession>A0A0A9BBP3</accession>
<dbReference type="InterPro" id="IPR002885">
    <property type="entry name" value="PPR_rpt"/>
</dbReference>
<evidence type="ECO:0008006" key="5">
    <source>
        <dbReference type="Google" id="ProtNLM"/>
    </source>
</evidence>
<proteinExistence type="predicted"/>
<keyword evidence="2" id="KW-0809">Transit peptide</keyword>
<dbReference type="AlphaFoldDB" id="A0A0A9BBP3"/>
<evidence type="ECO:0000256" key="3">
    <source>
        <dbReference type="SAM" id="MobiDB-lite"/>
    </source>
</evidence>
<organism evidence="4">
    <name type="scientific">Arundo donax</name>
    <name type="common">Giant reed</name>
    <name type="synonym">Donax arundinaceus</name>
    <dbReference type="NCBI Taxonomy" id="35708"/>
    <lineage>
        <taxon>Eukaryota</taxon>
        <taxon>Viridiplantae</taxon>
        <taxon>Streptophyta</taxon>
        <taxon>Embryophyta</taxon>
        <taxon>Tracheophyta</taxon>
        <taxon>Spermatophyta</taxon>
        <taxon>Magnoliopsida</taxon>
        <taxon>Liliopsida</taxon>
        <taxon>Poales</taxon>
        <taxon>Poaceae</taxon>
        <taxon>PACMAD clade</taxon>
        <taxon>Arundinoideae</taxon>
        <taxon>Arundineae</taxon>
        <taxon>Arundo</taxon>
    </lineage>
</organism>
<name>A0A0A9BBP3_ARUDO</name>
<dbReference type="EMBL" id="GBRH01237139">
    <property type="protein sequence ID" value="JAD60756.1"/>
    <property type="molecule type" value="Transcribed_RNA"/>
</dbReference>
<feature type="region of interest" description="Disordered" evidence="3">
    <location>
        <begin position="1"/>
        <end position="32"/>
    </location>
</feature>
<sequence length="97" mass="11071">MLPRQGGRADAHLLRRPLPRSRRRRPPTRAGDVDSAMRVWAEMKARSRPTVISYTACVKILFDARRAAEARTVFEEMVPEGLSDLQDYTVLIEHLAL</sequence>
<reference evidence="4" key="1">
    <citation type="submission" date="2014-09" db="EMBL/GenBank/DDBJ databases">
        <authorList>
            <person name="Magalhaes I.L.F."/>
            <person name="Oliveira U."/>
            <person name="Santos F.R."/>
            <person name="Vidigal T.H.D.A."/>
            <person name="Brescovit A.D."/>
            <person name="Santos A.J."/>
        </authorList>
    </citation>
    <scope>NUCLEOTIDE SEQUENCE</scope>
    <source>
        <tissue evidence="4">Shoot tissue taken approximately 20 cm above the soil surface</tissue>
    </source>
</reference>
<dbReference type="Pfam" id="PF01535">
    <property type="entry name" value="PPR"/>
    <property type="match status" value="2"/>
</dbReference>